<comment type="caution">
    <text evidence="12">The sequence shown here is derived from an EMBL/GenBank/DDBJ whole genome shotgun (WGS) entry which is preliminary data.</text>
</comment>
<proteinExistence type="inferred from homology"/>
<keyword evidence="2" id="KW-0813">Transport</keyword>
<dbReference type="InterPro" id="IPR058825">
    <property type="entry name" value="MDM34_N"/>
</dbReference>
<name>A0A8H7BY79_9FUNG</name>
<gene>
    <name evidence="12" type="primary">MDM34_1</name>
    <name evidence="10" type="synonym">MDM34</name>
    <name evidence="12" type="ORF">EC973_000665</name>
</gene>
<reference evidence="12" key="1">
    <citation type="submission" date="2020-01" db="EMBL/GenBank/DDBJ databases">
        <title>Genome Sequencing of Three Apophysomyces-Like Fungal Strains Confirms a Novel Fungal Genus in the Mucoromycota with divergent Burkholderia-like Endosymbiotic Bacteria.</title>
        <authorList>
            <person name="Stajich J.E."/>
            <person name="Macias A.M."/>
            <person name="Carter-House D."/>
            <person name="Lovett B."/>
            <person name="Kasson L.R."/>
            <person name="Berry K."/>
            <person name="Grigoriev I."/>
            <person name="Chang Y."/>
            <person name="Spatafora J."/>
            <person name="Kasson M.T."/>
        </authorList>
    </citation>
    <scope>NUCLEOTIDE SEQUENCE</scope>
    <source>
        <strain evidence="12">NRRL A-21654</strain>
    </source>
</reference>
<evidence type="ECO:0000256" key="6">
    <source>
        <dbReference type="ARBA" id="ARBA00023055"/>
    </source>
</evidence>
<keyword evidence="9 10" id="KW-0472">Membrane</keyword>
<keyword evidence="7" id="KW-0446">Lipid-binding</keyword>
<accession>A0A8H7BY79</accession>
<keyword evidence="6" id="KW-0445">Lipid transport</keyword>
<evidence type="ECO:0000256" key="8">
    <source>
        <dbReference type="ARBA" id="ARBA00023128"/>
    </source>
</evidence>
<evidence type="ECO:0000256" key="4">
    <source>
        <dbReference type="ARBA" id="ARBA00022692"/>
    </source>
</evidence>
<dbReference type="AlphaFoldDB" id="A0A8H7BY79"/>
<evidence type="ECO:0000256" key="2">
    <source>
        <dbReference type="ARBA" id="ARBA00022448"/>
    </source>
</evidence>
<dbReference type="HAMAP" id="MF_03105">
    <property type="entry name" value="Mdm34"/>
    <property type="match status" value="1"/>
</dbReference>
<evidence type="ECO:0000256" key="1">
    <source>
        <dbReference type="ARBA" id="ARBA00004370"/>
    </source>
</evidence>
<keyword evidence="13" id="KW-1185">Reference proteome</keyword>
<dbReference type="GO" id="GO:0007005">
    <property type="term" value="P:mitochondrion organization"/>
    <property type="evidence" value="ECO:0007669"/>
    <property type="project" value="InterPro"/>
</dbReference>
<dbReference type="PANTHER" id="PTHR28185:SF1">
    <property type="entry name" value="MITOCHONDRIAL DISTRIBUTION AND MORPHOLOGY PROTEIN 34"/>
    <property type="match status" value="1"/>
</dbReference>
<dbReference type="PANTHER" id="PTHR28185">
    <property type="entry name" value="MITOCHONDRIAL DISTRIBUTION AND MORPHOLOGY PROTEIN 34"/>
    <property type="match status" value="1"/>
</dbReference>
<comment type="similarity">
    <text evidence="10">Belongs to the MDM34 family.</text>
</comment>
<dbReference type="GO" id="GO:0015914">
    <property type="term" value="P:phospholipid transport"/>
    <property type="evidence" value="ECO:0007669"/>
    <property type="project" value="TreeGrafter"/>
</dbReference>
<dbReference type="InterPro" id="IPR031468">
    <property type="entry name" value="SMP_LBD"/>
</dbReference>
<dbReference type="GO" id="GO:1990456">
    <property type="term" value="P:mitochondrion-endoplasmic reticulum membrane tethering"/>
    <property type="evidence" value="ECO:0007669"/>
    <property type="project" value="TreeGrafter"/>
</dbReference>
<evidence type="ECO:0000256" key="10">
    <source>
        <dbReference type="HAMAP-Rule" id="MF_03105"/>
    </source>
</evidence>
<evidence type="ECO:0000256" key="5">
    <source>
        <dbReference type="ARBA" id="ARBA00022787"/>
    </source>
</evidence>
<dbReference type="Pfam" id="PF26545">
    <property type="entry name" value="Mdm34_N"/>
    <property type="match status" value="1"/>
</dbReference>
<feature type="domain" description="SMP-LTD" evidence="11">
    <location>
        <begin position="1"/>
        <end position="193"/>
    </location>
</feature>
<dbReference type="Proteomes" id="UP000605846">
    <property type="component" value="Unassembled WGS sequence"/>
</dbReference>
<sequence length="428" mass="48698">MAFRFNWPEFGPEFYDEAKTLLENALNKGTKPANIVDHITVKELHMGTTPPDLEILEIGELTMDKFRGIFKLTYAGDAYIVLQTKVQANPMCTERPDLSRHTRPDILAADQPLVVPMLLRISDLRLRGIVVLVVSKTKGVTLVFKNDPLESIQISSTFDSIASIREFLQREIEKQLRQMLQEEIPVMIHNLSQRYLPKTTPGSNQQCAPSILEDDPSHIPTLTANSTYDAISEYQSQVSIPAAQPFLFEDDLSDIYLSKRLSHVSFAPYFDKGIAPVTMANLSHLNRHYGICPLYTEYACISTMHRHFQAYDPTDDELTEETMSLTSSFATYNDLYTEDDDMPWYATELSIVSEPSSLEQSYILYPNTNVFVKKLAQLTVMHHTASISTPVMQHVAFRSLPHSVRKTMPKHNKIPRRRTIRLTGVKMP</sequence>
<evidence type="ECO:0000256" key="9">
    <source>
        <dbReference type="ARBA" id="ARBA00023136"/>
    </source>
</evidence>
<keyword evidence="4 10" id="KW-0812">Transmembrane</keyword>
<dbReference type="EMBL" id="JABAYA010000011">
    <property type="protein sequence ID" value="KAF7731249.1"/>
    <property type="molecule type" value="Genomic_DNA"/>
</dbReference>
<keyword evidence="3 10" id="KW-1134">Transmembrane beta strand</keyword>
<dbReference type="InterPro" id="IPR027536">
    <property type="entry name" value="MDM34"/>
</dbReference>
<dbReference type="OrthoDB" id="17927at2759"/>
<dbReference type="PROSITE" id="PS51847">
    <property type="entry name" value="SMP"/>
    <property type="match status" value="1"/>
</dbReference>
<dbReference type="CDD" id="cd21673">
    <property type="entry name" value="SMP_Mdm34"/>
    <property type="match status" value="1"/>
</dbReference>
<evidence type="ECO:0000256" key="3">
    <source>
        <dbReference type="ARBA" id="ARBA00022452"/>
    </source>
</evidence>
<keyword evidence="5 10" id="KW-1000">Mitochondrion outer membrane</keyword>
<dbReference type="GO" id="GO:0032865">
    <property type="term" value="C:ERMES complex"/>
    <property type="evidence" value="ECO:0007669"/>
    <property type="project" value="UniProtKB-UniRule"/>
</dbReference>
<evidence type="ECO:0000313" key="13">
    <source>
        <dbReference type="Proteomes" id="UP000605846"/>
    </source>
</evidence>
<dbReference type="GO" id="GO:0008289">
    <property type="term" value="F:lipid binding"/>
    <property type="evidence" value="ECO:0007669"/>
    <property type="project" value="UniProtKB-KW"/>
</dbReference>
<keyword evidence="8 10" id="KW-0496">Mitochondrion</keyword>
<evidence type="ECO:0000313" key="12">
    <source>
        <dbReference type="EMBL" id="KAF7731249.1"/>
    </source>
</evidence>
<comment type="function">
    <text evidence="10">Component of the ERMES/MDM complex, which serves as a molecular tether to connect the endoplasmic reticulum (ER) and mitochondria. Components of this complex are involved in the control of mitochondrial shape and protein biogenesis, and function in nonvesicular lipid trafficking between the ER and mitochondria. MDM34_1 is required for the interaction of the ER-resident membrane protein MMM1 and the outer mitochondrial membrane-resident beta-barrel protein MDM10.</text>
</comment>
<comment type="subunit">
    <text evidence="10">Component of the ER-mitochondria encounter structure (ERMES) or MDM complex, composed of MMM1, MDM10, MDM12 and MDM34_1.</text>
</comment>
<comment type="domain">
    <text evidence="10">Lacks alpha-helical transmembrane segments, suggesting that it resides in the membrane via beta-sheet conformations similar to those predicted for other outer membrane proteins and porin.</text>
</comment>
<evidence type="ECO:0000259" key="11">
    <source>
        <dbReference type="PROSITE" id="PS51847"/>
    </source>
</evidence>
<organism evidence="12 13">
    <name type="scientific">Apophysomyces ossiformis</name>
    <dbReference type="NCBI Taxonomy" id="679940"/>
    <lineage>
        <taxon>Eukaryota</taxon>
        <taxon>Fungi</taxon>
        <taxon>Fungi incertae sedis</taxon>
        <taxon>Mucoromycota</taxon>
        <taxon>Mucoromycotina</taxon>
        <taxon>Mucoromycetes</taxon>
        <taxon>Mucorales</taxon>
        <taxon>Mucorineae</taxon>
        <taxon>Mucoraceae</taxon>
        <taxon>Apophysomyces</taxon>
    </lineage>
</organism>
<protein>
    <recommendedName>
        <fullName evidence="10">Mitochondrial distribution and morphology protein 34</fullName>
    </recommendedName>
</protein>
<evidence type="ECO:0000256" key="7">
    <source>
        <dbReference type="ARBA" id="ARBA00023121"/>
    </source>
</evidence>
<comment type="subcellular location">
    <subcellularLocation>
        <location evidence="1">Membrane</location>
    </subcellularLocation>
    <subcellularLocation>
        <location evidence="10">Mitochondrion outer membrane</location>
        <topology evidence="10">Multi-pass membrane protein</topology>
    </subcellularLocation>
    <text evidence="10">The ERMES/MDM complex localizes to a few discrete foci (around 10 per single cell), that represent mitochondria-endoplasmic reticulum junctions. These foci are often found next to mtDNA nucleoids.</text>
</comment>